<reference evidence="3" key="1">
    <citation type="submission" date="2016-03" db="EMBL/GenBank/DDBJ databases">
        <authorList>
            <person name="Ploux O."/>
        </authorList>
    </citation>
    <scope>NUCLEOTIDE SEQUENCE [LARGE SCALE GENOMIC DNA]</scope>
    <source>
        <strain evidence="3">UK7</strain>
    </source>
</reference>
<comment type="caution">
    <text evidence="2">The sequence shown here is derived from an EMBL/GenBank/DDBJ whole genome shotgun (WGS) entry which is preliminary data.</text>
</comment>
<sequence length="249" mass="27571">MRHDVVIVSEPSARPSIYLQGSPKPTYGTRNRRFLLGSLPRFPTREVTQSPPAKLLSTERSGAWAELKVLQERIKESMDIALVGAGAVGVQLATDIKSFYPEKKVTLIHSRAQILSSFGVRLHDYVMEKLGKLGVEVVLEELPTLPKTTTWEPAEIVFKDGRKRRYDLVIPCIGQTLNSSILKSFSSASISPLTGHTRVNKKLQIKDEIKEDTIFNKIFALGDVAETGGRKFARAGSAQAEIVQENISL</sequence>
<dbReference type="Gene3D" id="3.50.50.100">
    <property type="match status" value="1"/>
</dbReference>
<dbReference type="AlphaFoldDB" id="A0A1E1LRP5"/>
<dbReference type="STRING" id="914237.A0A1E1LRP5"/>
<protein>
    <recommendedName>
        <fullName evidence="1">FAD/NAD(P)-binding domain-containing protein</fullName>
    </recommendedName>
</protein>
<dbReference type="InterPro" id="IPR023753">
    <property type="entry name" value="FAD/NAD-binding_dom"/>
</dbReference>
<proteinExistence type="predicted"/>
<keyword evidence="3" id="KW-1185">Reference proteome</keyword>
<dbReference type="GO" id="GO:0005737">
    <property type="term" value="C:cytoplasm"/>
    <property type="evidence" value="ECO:0007669"/>
    <property type="project" value="TreeGrafter"/>
</dbReference>
<dbReference type="GO" id="GO:0050660">
    <property type="term" value="F:flavin adenine dinucleotide binding"/>
    <property type="evidence" value="ECO:0007669"/>
    <property type="project" value="TreeGrafter"/>
</dbReference>
<organism evidence="2 3">
    <name type="scientific">Rhynchosporium graminicola</name>
    <dbReference type="NCBI Taxonomy" id="2792576"/>
    <lineage>
        <taxon>Eukaryota</taxon>
        <taxon>Fungi</taxon>
        <taxon>Dikarya</taxon>
        <taxon>Ascomycota</taxon>
        <taxon>Pezizomycotina</taxon>
        <taxon>Leotiomycetes</taxon>
        <taxon>Helotiales</taxon>
        <taxon>Ploettnerulaceae</taxon>
        <taxon>Rhynchosporium</taxon>
    </lineage>
</organism>
<accession>A0A1E1LRP5</accession>
<name>A0A1E1LRP5_9HELO</name>
<feature type="domain" description="FAD/NAD(P)-binding" evidence="1">
    <location>
        <begin position="75"/>
        <end position="238"/>
    </location>
</feature>
<gene>
    <name evidence="2" type="ORF">RCO7_06341</name>
</gene>
<dbReference type="PANTHER" id="PTHR43735:SF5">
    <property type="entry name" value="FAD_NAD(P)-BINDING DOMAIN-CONTAINING PROTEIN"/>
    <property type="match status" value="1"/>
</dbReference>
<dbReference type="PRINTS" id="PR00368">
    <property type="entry name" value="FADPNR"/>
</dbReference>
<dbReference type="Pfam" id="PF07992">
    <property type="entry name" value="Pyr_redox_2"/>
    <property type="match status" value="1"/>
</dbReference>
<dbReference type="InParanoid" id="A0A1E1LRP5"/>
<evidence type="ECO:0000313" key="3">
    <source>
        <dbReference type="Proteomes" id="UP000178129"/>
    </source>
</evidence>
<dbReference type="EMBL" id="FJUW01000081">
    <property type="protein sequence ID" value="CZT13148.1"/>
    <property type="molecule type" value="Genomic_DNA"/>
</dbReference>
<dbReference type="PANTHER" id="PTHR43735">
    <property type="entry name" value="APOPTOSIS-INDUCING FACTOR 1"/>
    <property type="match status" value="1"/>
</dbReference>
<dbReference type="SUPFAM" id="SSF51905">
    <property type="entry name" value="FAD/NAD(P)-binding domain"/>
    <property type="match status" value="1"/>
</dbReference>
<dbReference type="Proteomes" id="UP000178129">
    <property type="component" value="Unassembled WGS sequence"/>
</dbReference>
<dbReference type="InterPro" id="IPR036188">
    <property type="entry name" value="FAD/NAD-bd_sf"/>
</dbReference>
<evidence type="ECO:0000259" key="1">
    <source>
        <dbReference type="Pfam" id="PF07992"/>
    </source>
</evidence>
<dbReference type="GO" id="GO:0004174">
    <property type="term" value="F:electron-transferring-flavoprotein dehydrogenase activity"/>
    <property type="evidence" value="ECO:0007669"/>
    <property type="project" value="TreeGrafter"/>
</dbReference>
<evidence type="ECO:0000313" key="2">
    <source>
        <dbReference type="EMBL" id="CZT13148.1"/>
    </source>
</evidence>